<protein>
    <submittedName>
        <fullName evidence="2">Glycosyltransferase familly 4</fullName>
        <ecNumber evidence="2">2.4.1.-</ecNumber>
    </submittedName>
</protein>
<dbReference type="Gene3D" id="3.40.50.2000">
    <property type="entry name" value="Glycogen Phosphorylase B"/>
    <property type="match status" value="1"/>
</dbReference>
<keyword evidence="2" id="KW-0808">Transferase</keyword>
<dbReference type="RefSeq" id="WP_015254094.1">
    <property type="nucleotide sequence ID" value="NZ_CAJRAY010000077.1"/>
</dbReference>
<dbReference type="EC" id="2.4.1.-" evidence="2"/>
<accession>A0ABN7S1B6</accession>
<dbReference type="GO" id="GO:0016757">
    <property type="term" value="F:glycosyltransferase activity"/>
    <property type="evidence" value="ECO:0007669"/>
    <property type="project" value="UniProtKB-KW"/>
</dbReference>
<name>A0ABN7S1B6_THEXY</name>
<dbReference type="Pfam" id="PF00534">
    <property type="entry name" value="Glycos_transf_1"/>
    <property type="match status" value="1"/>
</dbReference>
<dbReference type="CDD" id="cd03801">
    <property type="entry name" value="GT4_PimA-like"/>
    <property type="match status" value="1"/>
</dbReference>
<dbReference type="SUPFAM" id="SSF53756">
    <property type="entry name" value="UDP-Glycosyltransferase/glycogen phosphorylase"/>
    <property type="match status" value="1"/>
</dbReference>
<reference evidence="2 3" key="1">
    <citation type="submission" date="2021-04" db="EMBL/GenBank/DDBJ databases">
        <authorList>
            <person name="Rakotoarivonina H."/>
        </authorList>
    </citation>
    <scope>NUCLEOTIDE SEQUENCE [LARGE SCALE GENOMIC DNA]</scope>
    <source>
        <strain evidence="2 3">XE</strain>
    </source>
</reference>
<dbReference type="PANTHER" id="PTHR12526">
    <property type="entry name" value="GLYCOSYLTRANSFERASE"/>
    <property type="match status" value="1"/>
</dbReference>
<dbReference type="PANTHER" id="PTHR12526:SF630">
    <property type="entry name" value="GLYCOSYLTRANSFERASE"/>
    <property type="match status" value="1"/>
</dbReference>
<evidence type="ECO:0000259" key="1">
    <source>
        <dbReference type="Pfam" id="PF00534"/>
    </source>
</evidence>
<proteinExistence type="predicted"/>
<keyword evidence="3" id="KW-1185">Reference proteome</keyword>
<evidence type="ECO:0000313" key="3">
    <source>
        <dbReference type="Proteomes" id="UP000681526"/>
    </source>
</evidence>
<comment type="caution">
    <text evidence="2">The sequence shown here is derived from an EMBL/GenBank/DDBJ whole genome shotgun (WGS) entry which is preliminary data.</text>
</comment>
<dbReference type="Proteomes" id="UP000681526">
    <property type="component" value="Unassembled WGS sequence"/>
</dbReference>
<keyword evidence="2" id="KW-0328">Glycosyltransferase</keyword>
<dbReference type="InterPro" id="IPR001296">
    <property type="entry name" value="Glyco_trans_1"/>
</dbReference>
<gene>
    <name evidence="2" type="primary">txxe 2961-GT4</name>
    <name evidence="2" type="ORF">TXXE_14640</name>
</gene>
<evidence type="ECO:0000313" key="2">
    <source>
        <dbReference type="EMBL" id="CAG5090777.1"/>
    </source>
</evidence>
<feature type="domain" description="Glycosyl transferase family 1" evidence="1">
    <location>
        <begin position="165"/>
        <end position="328"/>
    </location>
</feature>
<dbReference type="EMBL" id="CAJRAY010000077">
    <property type="protein sequence ID" value="CAG5090777.1"/>
    <property type="molecule type" value="Genomic_DNA"/>
</dbReference>
<organism evidence="2 3">
    <name type="scientific">Thermobacillus xylanilyticus</name>
    <dbReference type="NCBI Taxonomy" id="76633"/>
    <lineage>
        <taxon>Bacteria</taxon>
        <taxon>Bacillati</taxon>
        <taxon>Bacillota</taxon>
        <taxon>Bacilli</taxon>
        <taxon>Bacillales</taxon>
        <taxon>Paenibacillaceae</taxon>
        <taxon>Thermobacillus</taxon>
    </lineage>
</organism>
<sequence length="361" mass="40345">MRILFTYFVPSGGVETLNRTRCIALRQIGIEGHLLYLHDGAGRQNIRDIPLFITNYDVDIVNILNTYRYDAIVTVCDHLMLQRLRGLGYGGPILYDAQGYGSREAAVGTLHAASFFVRMYGNAVLAQPSSHMLELINGVFPDFPRFFLQNIVDKTLFHYRPAPWLNPTNAPILAWVGRIEPNKNWQLFLELGAALAQRYPLLQLWMFEDPNISEPWQRAAFEATVHTLGLQDRLRLFPNIPHDHMPYYYSAIGDSGGLLVSTSHVEGFGYAVAEAAACRCPVLSTDSDGVRNTIMHNITGKLIPPDLNSGVQEAISLIEDSALRTAIRLQGENYVQENFSAARYASDFHNVLVALGIRPPG</sequence>